<dbReference type="SUPFAM" id="SSF47446">
    <property type="entry name" value="Signal peptide-binding domain"/>
    <property type="match status" value="1"/>
</dbReference>
<dbReference type="InterPro" id="IPR022941">
    <property type="entry name" value="SRP54"/>
</dbReference>
<organism evidence="3">
    <name type="scientific">marine metagenome</name>
    <dbReference type="NCBI Taxonomy" id="408172"/>
    <lineage>
        <taxon>unclassified sequences</taxon>
        <taxon>metagenomes</taxon>
        <taxon>ecological metagenomes</taxon>
    </lineage>
</organism>
<dbReference type="GO" id="GO:0005525">
    <property type="term" value="F:GTP binding"/>
    <property type="evidence" value="ECO:0007669"/>
    <property type="project" value="InterPro"/>
</dbReference>
<dbReference type="InterPro" id="IPR036891">
    <property type="entry name" value="Signal_recog_part_SRP54_M_sf"/>
</dbReference>
<dbReference type="Pfam" id="PF02978">
    <property type="entry name" value="SRP_SPB"/>
    <property type="match status" value="1"/>
</dbReference>
<gene>
    <name evidence="3" type="ORF">METZ01_LOCUS410332</name>
</gene>
<feature type="region of interest" description="Disordered" evidence="1">
    <location>
        <begin position="40"/>
        <end position="65"/>
    </location>
</feature>
<name>A0A382WH96_9ZZZZ</name>
<proteinExistence type="predicted"/>
<evidence type="ECO:0000313" key="3">
    <source>
        <dbReference type="EMBL" id="SVD57478.1"/>
    </source>
</evidence>
<dbReference type="Gene3D" id="1.10.260.30">
    <property type="entry name" value="Signal recognition particle, SRP54 subunit, M-domain"/>
    <property type="match status" value="1"/>
</dbReference>
<dbReference type="PANTHER" id="PTHR11564:SF5">
    <property type="entry name" value="SIGNAL RECOGNITION PARTICLE SUBUNIT SRP54"/>
    <property type="match status" value="1"/>
</dbReference>
<sequence length="100" mass="11096">MVDMIPGMGQLANNPDVQNALTEGNVARIEAIILSMTPQERSRPDMINGSRRRRIADGSGTEPRDVNQLLNQFKEMQKMMKMLSSGGIPNIPGIGRMFRP</sequence>
<dbReference type="GO" id="GO:0008312">
    <property type="term" value="F:7S RNA binding"/>
    <property type="evidence" value="ECO:0007669"/>
    <property type="project" value="InterPro"/>
</dbReference>
<evidence type="ECO:0000256" key="1">
    <source>
        <dbReference type="SAM" id="MobiDB-lite"/>
    </source>
</evidence>
<dbReference type="GO" id="GO:0006614">
    <property type="term" value="P:SRP-dependent cotranslational protein targeting to membrane"/>
    <property type="evidence" value="ECO:0007669"/>
    <property type="project" value="InterPro"/>
</dbReference>
<dbReference type="PANTHER" id="PTHR11564">
    <property type="entry name" value="SIGNAL RECOGNITION PARTICLE 54K PROTEIN SRP54"/>
    <property type="match status" value="1"/>
</dbReference>
<dbReference type="AlphaFoldDB" id="A0A382WH96"/>
<dbReference type="GO" id="GO:0048500">
    <property type="term" value="C:signal recognition particle"/>
    <property type="evidence" value="ECO:0007669"/>
    <property type="project" value="InterPro"/>
</dbReference>
<feature type="domain" description="Signal recognition particle SRP54 subunit M-domain" evidence="2">
    <location>
        <begin position="1"/>
        <end position="80"/>
    </location>
</feature>
<accession>A0A382WH96</accession>
<protein>
    <recommendedName>
        <fullName evidence="2">Signal recognition particle SRP54 subunit M-domain domain-containing protein</fullName>
    </recommendedName>
</protein>
<evidence type="ECO:0000259" key="2">
    <source>
        <dbReference type="Pfam" id="PF02978"/>
    </source>
</evidence>
<dbReference type="EMBL" id="UINC01159410">
    <property type="protein sequence ID" value="SVD57478.1"/>
    <property type="molecule type" value="Genomic_DNA"/>
</dbReference>
<dbReference type="GO" id="GO:0003924">
    <property type="term" value="F:GTPase activity"/>
    <property type="evidence" value="ECO:0007669"/>
    <property type="project" value="InterPro"/>
</dbReference>
<reference evidence="3" key="1">
    <citation type="submission" date="2018-05" db="EMBL/GenBank/DDBJ databases">
        <authorList>
            <person name="Lanie J.A."/>
            <person name="Ng W.-L."/>
            <person name="Kazmierczak K.M."/>
            <person name="Andrzejewski T.M."/>
            <person name="Davidsen T.M."/>
            <person name="Wayne K.J."/>
            <person name="Tettelin H."/>
            <person name="Glass J.I."/>
            <person name="Rusch D."/>
            <person name="Podicherti R."/>
            <person name="Tsui H.-C.T."/>
            <person name="Winkler M.E."/>
        </authorList>
    </citation>
    <scope>NUCLEOTIDE SEQUENCE</scope>
</reference>
<dbReference type="InterPro" id="IPR004125">
    <property type="entry name" value="Signal_recog_particle_SRP54_M"/>
</dbReference>